<feature type="chain" id="PRO_5047302478" evidence="2">
    <location>
        <begin position="22"/>
        <end position="461"/>
    </location>
</feature>
<dbReference type="InterPro" id="IPR027372">
    <property type="entry name" value="Phytase-like_dom"/>
</dbReference>
<name>A0ABV6JNV2_9PROT</name>
<evidence type="ECO:0000256" key="1">
    <source>
        <dbReference type="SAM" id="MobiDB-lite"/>
    </source>
</evidence>
<protein>
    <submittedName>
        <fullName evidence="4">Esterase-like activity of phytase family protein</fullName>
    </submittedName>
</protein>
<sequence>MRALLLALLATTSLSAGHAMAQTRFEATLDGHAILPAMTAALPPADAPRDAMVAGKFTGPGNRRTDAVGSLPTTTGPAPEGRPTGIPLPMVGQAVQGFSGIKPVTGEPGAYWVLTDNGFGNKRNSSDAMLMFHKIRPDFSTGQVTVERTVFLSDPDRKVPFRITYEGTEHRYLTGADFDPESIQPVGDGFWIGEEFGPFLIEVDGQGRVRRVVDTVIDGKPVMSPDNPALQVPASPAATVTFQSQRSGGFEGMAQSPDGSRLFALLEKPLLSPQGQPEGRFLRIAEFDPARGAWTGRVMRYAYAEGQTSIGDFNMIDDRRALIIDRDDGEGDPSLACAAGQTPQSTDNACFATPARLKRITLVDLGATDEQGFVRKIGYIDLMQIRDPDNKARDRGDRAASAPGDQLSFPFVTIENVAMVDADHIIVANDNNFPFSAGRRLTRADNNEFVLLRVSELLRAR</sequence>
<accession>A0ABV6JNV2</accession>
<dbReference type="PANTHER" id="PTHR37957">
    <property type="entry name" value="BLR7070 PROTEIN"/>
    <property type="match status" value="1"/>
</dbReference>
<evidence type="ECO:0000313" key="5">
    <source>
        <dbReference type="Proteomes" id="UP001589865"/>
    </source>
</evidence>
<evidence type="ECO:0000313" key="4">
    <source>
        <dbReference type="EMBL" id="MFC0407400.1"/>
    </source>
</evidence>
<organism evidence="4 5">
    <name type="scientific">Roseomonas elaeocarpi</name>
    <dbReference type="NCBI Taxonomy" id="907779"/>
    <lineage>
        <taxon>Bacteria</taxon>
        <taxon>Pseudomonadati</taxon>
        <taxon>Pseudomonadota</taxon>
        <taxon>Alphaproteobacteria</taxon>
        <taxon>Acetobacterales</taxon>
        <taxon>Roseomonadaceae</taxon>
        <taxon>Roseomonas</taxon>
    </lineage>
</organism>
<feature type="signal peptide" evidence="2">
    <location>
        <begin position="1"/>
        <end position="21"/>
    </location>
</feature>
<dbReference type="RefSeq" id="WP_377043095.1">
    <property type="nucleotide sequence ID" value="NZ_JBHLUN010000002.1"/>
</dbReference>
<gene>
    <name evidence="4" type="ORF">ACFFGY_04015</name>
</gene>
<feature type="region of interest" description="Disordered" evidence="1">
    <location>
        <begin position="58"/>
        <end position="83"/>
    </location>
</feature>
<dbReference type="Pfam" id="PF13449">
    <property type="entry name" value="Phytase-like"/>
    <property type="match status" value="1"/>
</dbReference>
<comment type="caution">
    <text evidence="4">The sequence shown here is derived from an EMBL/GenBank/DDBJ whole genome shotgun (WGS) entry which is preliminary data.</text>
</comment>
<keyword evidence="5" id="KW-1185">Reference proteome</keyword>
<dbReference type="Proteomes" id="UP001589865">
    <property type="component" value="Unassembled WGS sequence"/>
</dbReference>
<proteinExistence type="predicted"/>
<dbReference type="PANTHER" id="PTHR37957:SF1">
    <property type="entry name" value="PHYTASE-LIKE DOMAIN-CONTAINING PROTEIN"/>
    <property type="match status" value="1"/>
</dbReference>
<dbReference type="EMBL" id="JBHLUN010000002">
    <property type="protein sequence ID" value="MFC0407400.1"/>
    <property type="molecule type" value="Genomic_DNA"/>
</dbReference>
<reference evidence="4 5" key="1">
    <citation type="submission" date="2024-09" db="EMBL/GenBank/DDBJ databases">
        <authorList>
            <person name="Sun Q."/>
            <person name="Mori K."/>
        </authorList>
    </citation>
    <scope>NUCLEOTIDE SEQUENCE [LARGE SCALE GENOMIC DNA]</scope>
    <source>
        <strain evidence="4 5">TBRC 5777</strain>
    </source>
</reference>
<evidence type="ECO:0000259" key="3">
    <source>
        <dbReference type="Pfam" id="PF13449"/>
    </source>
</evidence>
<keyword evidence="2" id="KW-0732">Signal</keyword>
<evidence type="ECO:0000256" key="2">
    <source>
        <dbReference type="SAM" id="SignalP"/>
    </source>
</evidence>
<feature type="domain" description="Phytase-like" evidence="3">
    <location>
        <begin position="93"/>
        <end position="433"/>
    </location>
</feature>